<evidence type="ECO:0000313" key="1">
    <source>
        <dbReference type="EMBL" id="PRR82801.1"/>
    </source>
</evidence>
<proteinExistence type="predicted"/>
<dbReference type="RefSeq" id="WP_106059431.1">
    <property type="nucleotide sequence ID" value="NZ_PVXQ01000012.1"/>
</dbReference>
<dbReference type="EMBL" id="PVXQ01000012">
    <property type="protein sequence ID" value="PRR82801.1"/>
    <property type="molecule type" value="Genomic_DNA"/>
</dbReference>
<gene>
    <name evidence="1" type="ORF">CLVI_14380</name>
</gene>
<protein>
    <submittedName>
        <fullName evidence="1">Uncharacterized protein</fullName>
    </submittedName>
</protein>
<sequence length="134" mass="15925">MDFSSLVLVEKDKETGYITKELGSFRVSEGAIFVRKLYVIENEVSLYFDTNKDVEEWEYSGIYDLFNSEVFTENRFIIEEDLEEYNPTFILKFQYKSEHSEMRDLINKAVDLIKDEIEKALISIEGKEEEYKEN</sequence>
<dbReference type="AlphaFoldDB" id="A0A2T0BFX2"/>
<dbReference type="Proteomes" id="UP000239471">
    <property type="component" value="Unassembled WGS sequence"/>
</dbReference>
<evidence type="ECO:0000313" key="2">
    <source>
        <dbReference type="Proteomes" id="UP000239471"/>
    </source>
</evidence>
<organism evidence="1 2">
    <name type="scientific">Clostridium vincentii</name>
    <dbReference type="NCBI Taxonomy" id="52704"/>
    <lineage>
        <taxon>Bacteria</taxon>
        <taxon>Bacillati</taxon>
        <taxon>Bacillota</taxon>
        <taxon>Clostridia</taxon>
        <taxon>Eubacteriales</taxon>
        <taxon>Clostridiaceae</taxon>
        <taxon>Clostridium</taxon>
    </lineage>
</organism>
<dbReference type="Pfam" id="PF20548">
    <property type="entry name" value="DUF6762"/>
    <property type="match status" value="1"/>
</dbReference>
<comment type="caution">
    <text evidence="1">The sequence shown here is derived from an EMBL/GenBank/DDBJ whole genome shotgun (WGS) entry which is preliminary data.</text>
</comment>
<accession>A0A2T0BFX2</accession>
<dbReference type="OrthoDB" id="1913818at2"/>
<keyword evidence="2" id="KW-1185">Reference proteome</keyword>
<name>A0A2T0BFX2_9CLOT</name>
<reference evidence="1 2" key="1">
    <citation type="submission" date="2018-03" db="EMBL/GenBank/DDBJ databases">
        <title>Genome sequence of Clostridium vincentii DSM 10228.</title>
        <authorList>
            <person name="Poehlein A."/>
            <person name="Daniel R."/>
        </authorList>
    </citation>
    <scope>NUCLEOTIDE SEQUENCE [LARGE SCALE GENOMIC DNA]</scope>
    <source>
        <strain evidence="1 2">DSM 10228</strain>
    </source>
</reference>
<dbReference type="InterPro" id="IPR046650">
    <property type="entry name" value="DUF6762"/>
</dbReference>